<sequence>MAAVARLRSCLPAAAAAAAVTQAPTRPQKHARTEGSALLQWRSSRVAPQSVDGRPVADVREGGGAVSRLYGVSRRGYAPYDRSKRNQDALRVLKDERTDTQAILVLDGHGEYGEEVSRRFADKFLDAVTKHPFWATNIERACREELARLEGEILADSSIDCAFSGTTVAFAAVRRNQVFWCNVGDSRITLGVLRDGVVRAEPLTTDHKPETPEEKDRIERCGGRVFALEYDDGIIGPPRVWLPDADVPGLAMSRSVGDQVAHAVGVSSEPDCGVRRLSPNDRFLVAATDGLWEFLPNAEVVARVAEVSSQSGSPRACVDHLVREATARWLAHERVVDDTTVCVAFLEASPPD</sequence>
<protein>
    <recommendedName>
        <fullName evidence="1">PPM-type phosphatase domain-containing protein</fullName>
    </recommendedName>
</protein>
<dbReference type="EMBL" id="CAKKNE010000003">
    <property type="protein sequence ID" value="CAH0371060.1"/>
    <property type="molecule type" value="Genomic_DNA"/>
</dbReference>
<evidence type="ECO:0000313" key="2">
    <source>
        <dbReference type="EMBL" id="CAE0688177.1"/>
    </source>
</evidence>
<evidence type="ECO:0000313" key="3">
    <source>
        <dbReference type="EMBL" id="CAH0371060.1"/>
    </source>
</evidence>
<dbReference type="CDD" id="cd00143">
    <property type="entry name" value="PP2Cc"/>
    <property type="match status" value="1"/>
</dbReference>
<reference evidence="3" key="2">
    <citation type="submission" date="2021-11" db="EMBL/GenBank/DDBJ databases">
        <authorList>
            <consortium name="Genoscope - CEA"/>
            <person name="William W."/>
        </authorList>
    </citation>
    <scope>NUCLEOTIDE SEQUENCE</scope>
</reference>
<dbReference type="InterPro" id="IPR036457">
    <property type="entry name" value="PPM-type-like_dom_sf"/>
</dbReference>
<proteinExistence type="predicted"/>
<evidence type="ECO:0000259" key="1">
    <source>
        <dbReference type="PROSITE" id="PS51746"/>
    </source>
</evidence>
<dbReference type="InterPro" id="IPR001932">
    <property type="entry name" value="PPM-type_phosphatase-like_dom"/>
</dbReference>
<feature type="domain" description="PPM-type phosphatase" evidence="1">
    <location>
        <begin position="69"/>
        <end position="346"/>
    </location>
</feature>
<dbReference type="Proteomes" id="UP000789595">
    <property type="component" value="Unassembled WGS sequence"/>
</dbReference>
<dbReference type="SMART" id="SM00332">
    <property type="entry name" value="PP2Cc"/>
    <property type="match status" value="1"/>
</dbReference>
<reference evidence="2" key="1">
    <citation type="submission" date="2021-01" db="EMBL/GenBank/DDBJ databases">
        <authorList>
            <person name="Corre E."/>
            <person name="Pelletier E."/>
            <person name="Niang G."/>
            <person name="Scheremetjew M."/>
            <person name="Finn R."/>
            <person name="Kale V."/>
            <person name="Holt S."/>
            <person name="Cochrane G."/>
            <person name="Meng A."/>
            <person name="Brown T."/>
            <person name="Cohen L."/>
        </authorList>
    </citation>
    <scope>NUCLEOTIDE SEQUENCE</scope>
    <source>
        <strain evidence="2">CCMP1756</strain>
    </source>
</reference>
<dbReference type="Gene3D" id="3.60.40.10">
    <property type="entry name" value="PPM-type phosphatase domain"/>
    <property type="match status" value="1"/>
</dbReference>
<keyword evidence="4" id="KW-1185">Reference proteome</keyword>
<organism evidence="2">
    <name type="scientific">Pelagomonas calceolata</name>
    <dbReference type="NCBI Taxonomy" id="35677"/>
    <lineage>
        <taxon>Eukaryota</taxon>
        <taxon>Sar</taxon>
        <taxon>Stramenopiles</taxon>
        <taxon>Ochrophyta</taxon>
        <taxon>Pelagophyceae</taxon>
        <taxon>Pelagomonadales</taxon>
        <taxon>Pelagomonadaceae</taxon>
        <taxon>Pelagomonas</taxon>
    </lineage>
</organism>
<dbReference type="InterPro" id="IPR015655">
    <property type="entry name" value="PP2C"/>
</dbReference>
<dbReference type="EMBL" id="HBIW01004434">
    <property type="protein sequence ID" value="CAE0688177.1"/>
    <property type="molecule type" value="Transcribed_RNA"/>
</dbReference>
<dbReference type="Pfam" id="PF00481">
    <property type="entry name" value="PP2C"/>
    <property type="match status" value="1"/>
</dbReference>
<dbReference type="OrthoDB" id="10264738at2759"/>
<name>A0A7S4E491_9STRA</name>
<dbReference type="PANTHER" id="PTHR47992">
    <property type="entry name" value="PROTEIN PHOSPHATASE"/>
    <property type="match status" value="1"/>
</dbReference>
<dbReference type="AlphaFoldDB" id="A0A7S4E491"/>
<dbReference type="SUPFAM" id="SSF81606">
    <property type="entry name" value="PP2C-like"/>
    <property type="match status" value="1"/>
</dbReference>
<dbReference type="PROSITE" id="PS51746">
    <property type="entry name" value="PPM_2"/>
    <property type="match status" value="1"/>
</dbReference>
<dbReference type="GO" id="GO:0004722">
    <property type="term" value="F:protein serine/threonine phosphatase activity"/>
    <property type="evidence" value="ECO:0007669"/>
    <property type="project" value="InterPro"/>
</dbReference>
<gene>
    <name evidence="2" type="ORF">PCAL00307_LOCUS3611</name>
    <name evidence="3" type="ORF">PECAL_3P09830</name>
</gene>
<evidence type="ECO:0000313" key="4">
    <source>
        <dbReference type="Proteomes" id="UP000789595"/>
    </source>
</evidence>
<accession>A0A7S4E491</accession>